<organism evidence="8 9">
    <name type="scientific">Ficus carica</name>
    <name type="common">Common fig</name>
    <dbReference type="NCBI Taxonomy" id="3494"/>
    <lineage>
        <taxon>Eukaryota</taxon>
        <taxon>Viridiplantae</taxon>
        <taxon>Streptophyta</taxon>
        <taxon>Embryophyta</taxon>
        <taxon>Tracheophyta</taxon>
        <taxon>Spermatophyta</taxon>
        <taxon>Magnoliopsida</taxon>
        <taxon>eudicotyledons</taxon>
        <taxon>Gunneridae</taxon>
        <taxon>Pentapetalae</taxon>
        <taxon>rosids</taxon>
        <taxon>fabids</taxon>
        <taxon>Rosales</taxon>
        <taxon>Moraceae</taxon>
        <taxon>Ficeae</taxon>
        <taxon>Ficus</taxon>
    </lineage>
</organism>
<dbReference type="InterPro" id="IPR035979">
    <property type="entry name" value="RBD_domain_sf"/>
</dbReference>
<evidence type="ECO:0000256" key="1">
    <source>
        <dbReference type="ARBA" id="ARBA00004604"/>
    </source>
</evidence>
<comment type="caution">
    <text evidence="8">The sequence shown here is derived from an EMBL/GenBank/DDBJ whole genome shotgun (WGS) entry which is preliminary data.</text>
</comment>
<accession>A0AA87ZF34</accession>
<feature type="domain" description="RRM" evidence="7">
    <location>
        <begin position="305"/>
        <end position="386"/>
    </location>
</feature>
<evidence type="ECO:0000256" key="6">
    <source>
        <dbReference type="SAM" id="MobiDB-lite"/>
    </source>
</evidence>
<protein>
    <recommendedName>
        <fullName evidence="7">RRM domain-containing protein</fullName>
    </recommendedName>
</protein>
<dbReference type="GO" id="GO:0003723">
    <property type="term" value="F:RNA binding"/>
    <property type="evidence" value="ECO:0007669"/>
    <property type="project" value="UniProtKB-UniRule"/>
</dbReference>
<keyword evidence="4" id="KW-0539">Nucleus</keyword>
<dbReference type="InterPro" id="IPR000504">
    <property type="entry name" value="RRM_dom"/>
</dbReference>
<dbReference type="GO" id="GO:0005730">
    <property type="term" value="C:nucleolus"/>
    <property type="evidence" value="ECO:0007669"/>
    <property type="project" value="UniProtKB-SubCell"/>
</dbReference>
<dbReference type="Proteomes" id="UP001187192">
    <property type="component" value="Unassembled WGS sequence"/>
</dbReference>
<dbReference type="PROSITE" id="PS50102">
    <property type="entry name" value="RRM"/>
    <property type="match status" value="2"/>
</dbReference>
<dbReference type="InterPro" id="IPR012677">
    <property type="entry name" value="Nucleotide-bd_a/b_plait_sf"/>
</dbReference>
<proteinExistence type="inferred from homology"/>
<dbReference type="Gene3D" id="3.30.70.330">
    <property type="match status" value="2"/>
</dbReference>
<reference evidence="8" key="1">
    <citation type="submission" date="2023-07" db="EMBL/GenBank/DDBJ databases">
        <title>draft genome sequence of fig (Ficus carica).</title>
        <authorList>
            <person name="Takahashi T."/>
            <person name="Nishimura K."/>
        </authorList>
    </citation>
    <scope>NUCLEOTIDE SEQUENCE</scope>
</reference>
<evidence type="ECO:0000313" key="9">
    <source>
        <dbReference type="Proteomes" id="UP001187192"/>
    </source>
</evidence>
<dbReference type="EMBL" id="BTGU01000003">
    <property type="protein sequence ID" value="GMN30540.1"/>
    <property type="molecule type" value="Genomic_DNA"/>
</dbReference>
<feature type="region of interest" description="Disordered" evidence="6">
    <location>
        <begin position="1"/>
        <end position="22"/>
    </location>
</feature>
<comment type="similarity">
    <text evidence="2">Belongs to the RRM RBM34 family.</text>
</comment>
<feature type="region of interest" description="Disordered" evidence="6">
    <location>
        <begin position="40"/>
        <end position="180"/>
    </location>
</feature>
<dbReference type="PANTHER" id="PTHR23236">
    <property type="entry name" value="EUKARYOTIC TRANSLATION INITIATION FACTOR 4B/4H"/>
    <property type="match status" value="1"/>
</dbReference>
<feature type="compositionally biased region" description="Basic and acidic residues" evidence="6">
    <location>
        <begin position="126"/>
        <end position="150"/>
    </location>
</feature>
<feature type="region of interest" description="Disordered" evidence="6">
    <location>
        <begin position="381"/>
        <end position="512"/>
    </location>
</feature>
<dbReference type="AlphaFoldDB" id="A0AA87ZF34"/>
<dbReference type="CDD" id="cd12394">
    <property type="entry name" value="RRM1_RBM34"/>
    <property type="match status" value="1"/>
</dbReference>
<sequence length="512" mass="57440">MGKKKPKEPETNTQSDAVSSQPDVFSILFGDVNDKIAAVSIFSDDNPFRRKPQEHQTLESSRIPDNGGGGENHPDVAEQQSRKRKSEKKTNLGLDSAETESEIRKKKKGKQSSDLEEAMEVNGNVVEKENKKKRKRDEVEKEYEARKYGAVEDNAEGEEKRLSGKVGEKRKSVDNPAETMVPKEGFDEESKLLRTVFVGNLPLTLKKKPLIKEFSKFGEVESVRIRSVPLTDTKTPRKGAVIRKQYHETADSVHAYVVFKTEESAQASLSHNMAVVGDHHIRVDRACPPRKKMKGDEVSLYDHKRTVFVGNLPFDVKDEEVYQLFCGINNLESSVEGVRIIRDPHNNLGKGFAYVLFKTREAANLVVKKRNLKLRDRELRLFHAKPDSTPSKRRNSPSAEKTGLPPKNLRDSGSTGGNKNSFTNISTSYQGMRASKSGVQKKVAKGARPEKSNTKTQKAVQERKQKRPAVAARKAKVNTLKEIGASKQAGTKRKMDSRTPESSHRKKAKKLR</sequence>
<evidence type="ECO:0000256" key="3">
    <source>
        <dbReference type="ARBA" id="ARBA00022884"/>
    </source>
</evidence>
<evidence type="ECO:0000256" key="2">
    <source>
        <dbReference type="ARBA" id="ARBA00007077"/>
    </source>
</evidence>
<feature type="compositionally biased region" description="Basic and acidic residues" evidence="6">
    <location>
        <begin position="157"/>
        <end position="173"/>
    </location>
</feature>
<comment type="subcellular location">
    <subcellularLocation>
        <location evidence="1">Nucleus</location>
        <location evidence="1">Nucleolus</location>
    </subcellularLocation>
</comment>
<dbReference type="Pfam" id="PF00076">
    <property type="entry name" value="RRM_1"/>
    <property type="match status" value="2"/>
</dbReference>
<feature type="compositionally biased region" description="Polar residues" evidence="6">
    <location>
        <begin position="11"/>
        <end position="22"/>
    </location>
</feature>
<keyword evidence="3 5" id="KW-0694">RNA-binding</keyword>
<evidence type="ECO:0000256" key="4">
    <source>
        <dbReference type="ARBA" id="ARBA00023242"/>
    </source>
</evidence>
<dbReference type="SUPFAM" id="SSF54928">
    <property type="entry name" value="RNA-binding domain, RBD"/>
    <property type="match status" value="2"/>
</dbReference>
<dbReference type="PANTHER" id="PTHR23236:SF25">
    <property type="entry name" value="RNA-BINDING PROTEIN 34"/>
    <property type="match status" value="1"/>
</dbReference>
<feature type="domain" description="RRM" evidence="7">
    <location>
        <begin position="194"/>
        <end position="288"/>
    </location>
</feature>
<keyword evidence="9" id="KW-1185">Reference proteome</keyword>
<evidence type="ECO:0000256" key="5">
    <source>
        <dbReference type="PROSITE-ProRule" id="PRU00176"/>
    </source>
</evidence>
<feature type="compositionally biased region" description="Basic and acidic residues" evidence="6">
    <location>
        <begin position="46"/>
        <end position="57"/>
    </location>
</feature>
<evidence type="ECO:0000313" key="8">
    <source>
        <dbReference type="EMBL" id="GMN30540.1"/>
    </source>
</evidence>
<evidence type="ECO:0000259" key="7">
    <source>
        <dbReference type="PROSITE" id="PS50102"/>
    </source>
</evidence>
<dbReference type="InterPro" id="IPR034221">
    <property type="entry name" value="RBM34_RRM2"/>
</dbReference>
<feature type="compositionally biased region" description="Basic and acidic residues" evidence="6">
    <location>
        <begin position="493"/>
        <end position="503"/>
    </location>
</feature>
<name>A0AA87ZF34_FICCA</name>
<feature type="compositionally biased region" description="Polar residues" evidence="6">
    <location>
        <begin position="411"/>
        <end position="430"/>
    </location>
</feature>
<dbReference type="CDD" id="cd12395">
    <property type="entry name" value="RRM2_RBM34"/>
    <property type="match status" value="1"/>
</dbReference>
<gene>
    <name evidence="8" type="ORF">TIFTF001_002841</name>
</gene>
<dbReference type="SMART" id="SM00360">
    <property type="entry name" value="RRM"/>
    <property type="match status" value="2"/>
</dbReference>